<dbReference type="Proteomes" id="UP000218054">
    <property type="component" value="Unassembled WGS sequence"/>
</dbReference>
<evidence type="ECO:0000313" key="2">
    <source>
        <dbReference type="EMBL" id="PAT34500.1"/>
    </source>
</evidence>
<dbReference type="InterPro" id="IPR001932">
    <property type="entry name" value="PPM-type_phosphatase-like_dom"/>
</dbReference>
<sequence length="302" mass="32191">MPLPAPATFAIALFQHAIDQRHCRNGHRLNMQDALAFQWGRQRAIWQEQDASLPAQPVPAGAALWLSVADGVSASPHAALASRSLLHTLHHPAGLLPGSASALPALVRAAASAWQSRYLKPATQGASTTLASLMIKNGQACAVNCGDSRIWRLRPNATGGMAWQQLSRDHTIWQHMLDEGEVSPEQRGAGASIYQGLLHCLTLGSNQGNEPDWLDAPAGDDTPPPALENWLHIWHGQVQAGDVFVLATDGLHDSLGDERLPQLWQAQASLDANVQALKAAYLQAGAPDDCSVVAVRVQGACA</sequence>
<gene>
    <name evidence="2" type="ORF">CK625_12775</name>
</gene>
<dbReference type="SMART" id="SM00331">
    <property type="entry name" value="PP2C_SIG"/>
    <property type="match status" value="1"/>
</dbReference>
<dbReference type="Gene3D" id="3.60.40.10">
    <property type="entry name" value="PPM-type phosphatase domain"/>
    <property type="match status" value="1"/>
</dbReference>
<organism evidence="2 3">
    <name type="scientific">Vandammella animalimorsus</name>
    <dbReference type="NCBI Taxonomy" id="2029117"/>
    <lineage>
        <taxon>Bacteria</taxon>
        <taxon>Pseudomonadati</taxon>
        <taxon>Pseudomonadota</taxon>
        <taxon>Betaproteobacteria</taxon>
        <taxon>Burkholderiales</taxon>
        <taxon>Comamonadaceae</taxon>
        <taxon>Vandammella</taxon>
    </lineage>
</organism>
<keyword evidence="3" id="KW-1185">Reference proteome</keyword>
<feature type="domain" description="PPM-type phosphatase" evidence="1">
    <location>
        <begin position="50"/>
        <end position="297"/>
    </location>
</feature>
<evidence type="ECO:0000259" key="1">
    <source>
        <dbReference type="PROSITE" id="PS51746"/>
    </source>
</evidence>
<reference evidence="2 3" key="1">
    <citation type="submission" date="2017-08" db="EMBL/GenBank/DDBJ databases">
        <title>WGS of Clinical strains of the CDC Group NO-1 linked to zoonotic infections in humans.</title>
        <authorList>
            <person name="Bernier A.-M."/>
            <person name="Bernard K."/>
        </authorList>
    </citation>
    <scope>NUCLEOTIDE SEQUENCE [LARGE SCALE GENOMIC DNA]</scope>
    <source>
        <strain evidence="2 3">NML00-0135</strain>
    </source>
</reference>
<dbReference type="EMBL" id="NSJB01000015">
    <property type="protein sequence ID" value="PAT34500.1"/>
    <property type="molecule type" value="Genomic_DNA"/>
</dbReference>
<accession>A0A2A2A7J8</accession>
<dbReference type="PROSITE" id="PS51746">
    <property type="entry name" value="PPM_2"/>
    <property type="match status" value="1"/>
</dbReference>
<dbReference type="SMART" id="SM00332">
    <property type="entry name" value="PP2Cc"/>
    <property type="match status" value="1"/>
</dbReference>
<dbReference type="Pfam" id="PF13672">
    <property type="entry name" value="PP2C_2"/>
    <property type="match status" value="1"/>
</dbReference>
<dbReference type="AlphaFoldDB" id="A0A2A2A7J8"/>
<protein>
    <recommendedName>
        <fullName evidence="1">PPM-type phosphatase domain-containing protein</fullName>
    </recommendedName>
</protein>
<comment type="caution">
    <text evidence="2">The sequence shown here is derived from an EMBL/GenBank/DDBJ whole genome shotgun (WGS) entry which is preliminary data.</text>
</comment>
<proteinExistence type="predicted"/>
<dbReference type="SUPFAM" id="SSF81606">
    <property type="entry name" value="PP2C-like"/>
    <property type="match status" value="1"/>
</dbReference>
<dbReference type="InterPro" id="IPR036457">
    <property type="entry name" value="PPM-type-like_dom_sf"/>
</dbReference>
<evidence type="ECO:0000313" key="3">
    <source>
        <dbReference type="Proteomes" id="UP000218054"/>
    </source>
</evidence>
<dbReference type="RefSeq" id="WP_095540712.1">
    <property type="nucleotide sequence ID" value="NZ_NSJB01000015.1"/>
</dbReference>
<name>A0A2A2A7J8_9BURK</name>